<gene>
    <name evidence="2" type="ORF">L3X38_022414</name>
</gene>
<dbReference type="Proteomes" id="UP001054821">
    <property type="component" value="Chromosome 4"/>
</dbReference>
<evidence type="ECO:0000313" key="3">
    <source>
        <dbReference type="Proteomes" id="UP001054821"/>
    </source>
</evidence>
<accession>A0AAD4VVY2</accession>
<organism evidence="2 3">
    <name type="scientific">Prunus dulcis</name>
    <name type="common">Almond</name>
    <name type="synonym">Amygdalus dulcis</name>
    <dbReference type="NCBI Taxonomy" id="3755"/>
    <lineage>
        <taxon>Eukaryota</taxon>
        <taxon>Viridiplantae</taxon>
        <taxon>Streptophyta</taxon>
        <taxon>Embryophyta</taxon>
        <taxon>Tracheophyta</taxon>
        <taxon>Spermatophyta</taxon>
        <taxon>Magnoliopsida</taxon>
        <taxon>eudicotyledons</taxon>
        <taxon>Gunneridae</taxon>
        <taxon>Pentapetalae</taxon>
        <taxon>rosids</taxon>
        <taxon>fabids</taxon>
        <taxon>Rosales</taxon>
        <taxon>Rosaceae</taxon>
        <taxon>Amygdaloideae</taxon>
        <taxon>Amygdaleae</taxon>
        <taxon>Prunus</taxon>
    </lineage>
</organism>
<evidence type="ECO:0000313" key="2">
    <source>
        <dbReference type="EMBL" id="KAI5332285.1"/>
    </source>
</evidence>
<evidence type="ECO:0000259" key="1">
    <source>
        <dbReference type="Pfam" id="PF25597"/>
    </source>
</evidence>
<name>A0AAD4VVY2_PRUDU</name>
<feature type="domain" description="Retroviral polymerase SH3-like" evidence="1">
    <location>
        <begin position="34"/>
        <end position="70"/>
    </location>
</feature>
<sequence>MTGDPRPLQNSAPYAGLDSIILGNGDHMKISRTGYSSQHKGFRCLDLTNNKVYISRHVRFNETDFPFSHGQTTLNPHEVSEFVCVPVLPPAHASQCSHGPSLHQVPSEPIVTTSSSHGTPLSYPIPHAPATQEGVPPFIIEVASLPMQPYPLHYQRRVVVPMVEIPLSDAHTNSQDG</sequence>
<comment type="caution">
    <text evidence="2">The sequence shown here is derived from an EMBL/GenBank/DDBJ whole genome shotgun (WGS) entry which is preliminary data.</text>
</comment>
<dbReference type="AlphaFoldDB" id="A0AAD4VVY2"/>
<proteinExistence type="predicted"/>
<dbReference type="Pfam" id="PF25597">
    <property type="entry name" value="SH3_retrovirus"/>
    <property type="match status" value="1"/>
</dbReference>
<keyword evidence="3" id="KW-1185">Reference proteome</keyword>
<reference evidence="2 3" key="1">
    <citation type="journal article" date="2022" name="G3 (Bethesda)">
        <title>Whole-genome sequence and methylome profiling of the almond [Prunus dulcis (Mill.) D.A. Webb] cultivar 'Nonpareil'.</title>
        <authorList>
            <person name="D'Amico-Willman K.M."/>
            <person name="Ouma W.Z."/>
            <person name="Meulia T."/>
            <person name="Sideli G.M."/>
            <person name="Gradziel T.M."/>
            <person name="Fresnedo-Ramirez J."/>
        </authorList>
    </citation>
    <scope>NUCLEOTIDE SEQUENCE [LARGE SCALE GENOMIC DNA]</scope>
    <source>
        <strain evidence="2">Clone GOH B32 T37-40</strain>
    </source>
</reference>
<dbReference type="EMBL" id="JAJFAZ020000004">
    <property type="protein sequence ID" value="KAI5332285.1"/>
    <property type="molecule type" value="Genomic_DNA"/>
</dbReference>
<protein>
    <recommendedName>
        <fullName evidence="1">Retroviral polymerase SH3-like domain-containing protein</fullName>
    </recommendedName>
</protein>
<dbReference type="InterPro" id="IPR057670">
    <property type="entry name" value="SH3_retrovirus"/>
</dbReference>